<evidence type="ECO:0000313" key="4">
    <source>
        <dbReference type="EMBL" id="PXA04605.1"/>
    </source>
</evidence>
<feature type="transmembrane region" description="Helical" evidence="1">
    <location>
        <begin position="368"/>
        <end position="393"/>
    </location>
</feature>
<organism evidence="4 5">
    <name type="scientific">Coraliomargarita sinensis</name>
    <dbReference type="NCBI Taxonomy" id="2174842"/>
    <lineage>
        <taxon>Bacteria</taxon>
        <taxon>Pseudomonadati</taxon>
        <taxon>Verrucomicrobiota</taxon>
        <taxon>Opitutia</taxon>
        <taxon>Puniceicoccales</taxon>
        <taxon>Coraliomargaritaceae</taxon>
        <taxon>Coraliomargarita</taxon>
    </lineage>
</organism>
<evidence type="ECO:0000256" key="1">
    <source>
        <dbReference type="SAM" id="Phobius"/>
    </source>
</evidence>
<feature type="transmembrane region" description="Helical" evidence="1">
    <location>
        <begin position="202"/>
        <end position="224"/>
    </location>
</feature>
<feature type="transmembrane region" description="Helical" evidence="1">
    <location>
        <begin position="148"/>
        <end position="169"/>
    </location>
</feature>
<feature type="transmembrane region" description="Helical" evidence="1">
    <location>
        <begin position="112"/>
        <end position="128"/>
    </location>
</feature>
<dbReference type="Proteomes" id="UP000247099">
    <property type="component" value="Unassembled WGS sequence"/>
</dbReference>
<comment type="caution">
    <text evidence="4">The sequence shown here is derived from an EMBL/GenBank/DDBJ whole genome shotgun (WGS) entry which is preliminary data.</text>
</comment>
<feature type="transmembrane region" description="Helical" evidence="1">
    <location>
        <begin position="6"/>
        <end position="25"/>
    </location>
</feature>
<gene>
    <name evidence="4" type="ORF">DDZ13_05375</name>
</gene>
<dbReference type="AlphaFoldDB" id="A0A317ZG65"/>
<name>A0A317ZG65_9BACT</name>
<dbReference type="InterPro" id="IPR049177">
    <property type="entry name" value="MgtC_SapB_SrpB_YhiD_N"/>
</dbReference>
<dbReference type="InterPro" id="IPR025105">
    <property type="entry name" value="DUF4010"/>
</dbReference>
<protein>
    <submittedName>
        <fullName evidence="4">Uncharacterized protein</fullName>
    </submittedName>
</protein>
<feature type="transmembrane region" description="Helical" evidence="1">
    <location>
        <begin position="236"/>
        <end position="260"/>
    </location>
</feature>
<keyword evidence="5" id="KW-1185">Reference proteome</keyword>
<dbReference type="InParanoid" id="A0A317ZG65"/>
<feature type="transmembrane region" description="Helical" evidence="1">
    <location>
        <begin position="175"/>
        <end position="195"/>
    </location>
</feature>
<feature type="transmembrane region" description="Helical" evidence="1">
    <location>
        <begin position="267"/>
        <end position="289"/>
    </location>
</feature>
<dbReference type="OrthoDB" id="9813718at2"/>
<dbReference type="PANTHER" id="PTHR39084:SF1">
    <property type="entry name" value="DUF4010 DOMAIN-CONTAINING PROTEIN"/>
    <property type="match status" value="1"/>
</dbReference>
<feature type="domain" description="DUF4010" evidence="3">
    <location>
        <begin position="182"/>
        <end position="392"/>
    </location>
</feature>
<accession>A0A317ZG65</accession>
<proteinExistence type="predicted"/>
<keyword evidence="1" id="KW-0812">Transmembrane</keyword>
<dbReference type="Pfam" id="PF13194">
    <property type="entry name" value="DUF4010"/>
    <property type="match status" value="1"/>
</dbReference>
<evidence type="ECO:0000259" key="3">
    <source>
        <dbReference type="Pfam" id="PF13194"/>
    </source>
</evidence>
<keyword evidence="1" id="KW-1133">Transmembrane helix</keyword>
<feature type="transmembrane region" description="Helical" evidence="1">
    <location>
        <begin position="88"/>
        <end position="106"/>
    </location>
</feature>
<feature type="transmembrane region" description="Helical" evidence="1">
    <location>
        <begin position="400"/>
        <end position="417"/>
    </location>
</feature>
<sequence length="418" mass="44787">MDDLLQSLIVSASLGALIGMIRQWGEQQDNHKSANHFAGLRTFVLWALIGYTAAYVDTEHVPYAFLMAMALIGFHLIFHGMSSKEREMIGLTTGAATIITIMLGALVYWGHLMFAVMLAALTMIVLGIKQMSHAWTRRFTDEDIRSTLQFAAVTGIVLPLVPNQGYGPYEAINPYSLWLMVVLISGLGFVGYILMRLLGARAGVILTGLVGGLASSTATTLAFSRESKTYPELSGGFSLAIVLACTIMLGRVLIILGFIYPPFIQSLWLPFTIMALPGLIYATFVGIISRQSREATDIPDLKNPLGLSIAVKFALIYGVVSFLVKLLSQTDLSDGLLALSFLSGLTDMDAIALSITNNLKDGSVVLKIATQALILSAIANTILKAGLVFSIGAPQLRKHIAIALGATVLAGAGAFFIV</sequence>
<reference evidence="4 5" key="1">
    <citation type="submission" date="2018-05" db="EMBL/GenBank/DDBJ databases">
        <title>Coraliomargarita sinensis sp. nov., isolated from a marine solar saltern.</title>
        <authorList>
            <person name="Zhou L.Y."/>
        </authorList>
    </citation>
    <scope>NUCLEOTIDE SEQUENCE [LARGE SCALE GENOMIC DNA]</scope>
    <source>
        <strain evidence="4 5">WN38</strain>
    </source>
</reference>
<feature type="transmembrane region" description="Helical" evidence="1">
    <location>
        <begin position="309"/>
        <end position="328"/>
    </location>
</feature>
<dbReference type="Pfam" id="PF02308">
    <property type="entry name" value="MgtC"/>
    <property type="match status" value="1"/>
</dbReference>
<evidence type="ECO:0000259" key="2">
    <source>
        <dbReference type="Pfam" id="PF02308"/>
    </source>
</evidence>
<feature type="transmembrane region" description="Helical" evidence="1">
    <location>
        <begin position="62"/>
        <end position="81"/>
    </location>
</feature>
<feature type="domain" description="MgtC/SapB/SrpB/YhiD N-terminal" evidence="2">
    <location>
        <begin position="8"/>
        <end position="133"/>
    </location>
</feature>
<evidence type="ECO:0000313" key="5">
    <source>
        <dbReference type="Proteomes" id="UP000247099"/>
    </source>
</evidence>
<feature type="transmembrane region" description="Helical" evidence="1">
    <location>
        <begin position="335"/>
        <end position="356"/>
    </location>
</feature>
<dbReference type="PANTHER" id="PTHR39084">
    <property type="entry name" value="MEMBRANE PROTEIN-RELATED"/>
    <property type="match status" value="1"/>
</dbReference>
<dbReference type="RefSeq" id="WP_110130410.1">
    <property type="nucleotide sequence ID" value="NZ_QHJQ01000003.1"/>
</dbReference>
<feature type="transmembrane region" description="Helical" evidence="1">
    <location>
        <begin position="37"/>
        <end position="56"/>
    </location>
</feature>
<keyword evidence="1" id="KW-0472">Membrane</keyword>
<dbReference type="EMBL" id="QHJQ01000003">
    <property type="protein sequence ID" value="PXA04605.1"/>
    <property type="molecule type" value="Genomic_DNA"/>
</dbReference>